<dbReference type="GO" id="GO:0046656">
    <property type="term" value="P:folic acid biosynthetic process"/>
    <property type="evidence" value="ECO:0007669"/>
    <property type="project" value="UniProtKB-UniRule"/>
</dbReference>
<dbReference type="NCBIfam" id="TIGR00525">
    <property type="entry name" value="folB"/>
    <property type="match status" value="1"/>
</dbReference>
<evidence type="ECO:0000313" key="12">
    <source>
        <dbReference type="EMBL" id="MST49649.1"/>
    </source>
</evidence>
<organism evidence="12 13">
    <name type="scientific">Mobiluncus porci</name>
    <dbReference type="NCBI Taxonomy" id="2652278"/>
    <lineage>
        <taxon>Bacteria</taxon>
        <taxon>Bacillati</taxon>
        <taxon>Actinomycetota</taxon>
        <taxon>Actinomycetes</taxon>
        <taxon>Actinomycetales</taxon>
        <taxon>Actinomycetaceae</taxon>
        <taxon>Mobiluncus</taxon>
    </lineage>
</organism>
<dbReference type="InterPro" id="IPR000550">
    <property type="entry name" value="Hppk"/>
</dbReference>
<sequence length="430" mass="46929">MTRRTRQLSGKPADCITLRGIHASGVHGVLEAEHHQPQNFVVDISLWFDSRAAARVDDLALTIDYAAVTDKILSVVRGKSVALIERLAQRIAMKVLEDERIDAVEVTVHKPQAPLKVEFGDVSIEIYRTREDFEKETARLAVALTVRPEKPRAAVLALGANLGDPVKTLREVVSALQSAPEFDEVAVSPLARTRPVLASGQAPQPDYYNAVVRLVSRLSASELLDLAHHFEQVHHRERPSHWAARTLDVDVIAVEGVESSDPRLTLPHPHAASRAFVLVPWAKLDATAKLGGELVTELATKAEDRDGIVNLWPDWLEVAPDTERANPWGESVEAPDSATSENSVEEGTETSVLGTPRRASETLDGNYGLPSWQAALGTGGEHRVVDDVTGEIFLERSSSSSGNGGESVKSESTEQVTKPGWRRVRKHEAS</sequence>
<dbReference type="Pfam" id="PF02152">
    <property type="entry name" value="FolB"/>
    <property type="match status" value="1"/>
</dbReference>
<keyword evidence="7" id="KW-0067">ATP-binding</keyword>
<comment type="similarity">
    <text evidence="3">In the N-terminal section; belongs to the DHNA family.</text>
</comment>
<keyword evidence="9" id="KW-0456">Lyase</keyword>
<dbReference type="InterPro" id="IPR043133">
    <property type="entry name" value="GTP-CH-I_C/QueF"/>
</dbReference>
<dbReference type="GO" id="GO:0003848">
    <property type="term" value="F:2-amino-4-hydroxy-6-hydroxymethyldihydropteridine diphosphokinase activity"/>
    <property type="evidence" value="ECO:0007669"/>
    <property type="project" value="UniProtKB-EC"/>
</dbReference>
<dbReference type="CDD" id="cd00483">
    <property type="entry name" value="HPPK"/>
    <property type="match status" value="1"/>
</dbReference>
<keyword evidence="5" id="KW-0547">Nucleotide-binding</keyword>
<dbReference type="GO" id="GO:0016301">
    <property type="term" value="F:kinase activity"/>
    <property type="evidence" value="ECO:0007669"/>
    <property type="project" value="UniProtKB-KW"/>
</dbReference>
<protein>
    <recommendedName>
        <fullName evidence="9">Bifunctional folate synthesis protein</fullName>
    </recommendedName>
    <domain>
        <recommendedName>
            <fullName evidence="9">Dihydroneopterin aldolase</fullName>
            <shortName evidence="9">DHNA</shortName>
            <ecNumber evidence="9">4.1.2.25</ecNumber>
        </recommendedName>
        <alternativeName>
            <fullName evidence="9">7,8-dihydroneopterin aldolase</fullName>
        </alternativeName>
    </domain>
    <domain>
        <recommendedName>
            <fullName evidence="9">2-amino-4-hydroxy-6-hydroxymethyldihydropteridine pyrophosphokinase</fullName>
            <ecNumber evidence="9">2.7.6.3</ecNumber>
        </recommendedName>
        <alternativeName>
            <fullName evidence="9">6-hydroxymethyl-7,8-dihydropterin pyrophosphokinase</fullName>
            <shortName evidence="9">PPPK</shortName>
        </alternativeName>
        <alternativeName>
            <fullName evidence="9">7,8-dihydro-6-hydroxymethylpterin pyrophosphokinase</fullName>
            <shortName evidence="9">HPPK</shortName>
        </alternativeName>
    </domain>
</protein>
<dbReference type="Proteomes" id="UP000442535">
    <property type="component" value="Unassembled WGS sequence"/>
</dbReference>
<feature type="region of interest" description="Disordered" evidence="10">
    <location>
        <begin position="325"/>
        <end position="368"/>
    </location>
</feature>
<dbReference type="EC" id="2.7.6.3" evidence="9"/>
<evidence type="ECO:0000256" key="5">
    <source>
        <dbReference type="ARBA" id="ARBA00022741"/>
    </source>
</evidence>
<dbReference type="EC" id="4.1.2.25" evidence="9"/>
<dbReference type="GO" id="GO:0046654">
    <property type="term" value="P:tetrahydrofolate biosynthetic process"/>
    <property type="evidence" value="ECO:0007669"/>
    <property type="project" value="UniProtKB-UniRule"/>
</dbReference>
<name>A0A7K0K2J9_9ACTO</name>
<evidence type="ECO:0000256" key="3">
    <source>
        <dbReference type="ARBA" id="ARBA00009640"/>
    </source>
</evidence>
<dbReference type="UniPathway" id="UPA00077">
    <property type="reaction ID" value="UER00154"/>
</dbReference>
<evidence type="ECO:0000256" key="9">
    <source>
        <dbReference type="RuleBase" id="RU362079"/>
    </source>
</evidence>
<comment type="similarity">
    <text evidence="9">Belongs to the DHNA family.</text>
</comment>
<dbReference type="CDD" id="cd00534">
    <property type="entry name" value="DHNA_DHNTPE"/>
    <property type="match status" value="1"/>
</dbReference>
<dbReference type="SUPFAM" id="SSF55620">
    <property type="entry name" value="Tetrahydrobiopterin biosynthesis enzymes-like"/>
    <property type="match status" value="1"/>
</dbReference>
<accession>A0A7K0K2J9</accession>
<evidence type="ECO:0000256" key="1">
    <source>
        <dbReference type="ARBA" id="ARBA00000198"/>
    </source>
</evidence>
<evidence type="ECO:0000256" key="8">
    <source>
        <dbReference type="ARBA" id="ARBA00022909"/>
    </source>
</evidence>
<keyword evidence="6 12" id="KW-0418">Kinase</keyword>
<dbReference type="PROSITE" id="PS00794">
    <property type="entry name" value="HPPK"/>
    <property type="match status" value="1"/>
</dbReference>
<comment type="catalytic activity">
    <reaction evidence="9">
        <text>7,8-dihydroneopterin = 6-hydroxymethyl-7,8-dihydropterin + glycolaldehyde</text>
        <dbReference type="Rhea" id="RHEA:10540"/>
        <dbReference type="ChEBI" id="CHEBI:17001"/>
        <dbReference type="ChEBI" id="CHEBI:17071"/>
        <dbReference type="ChEBI" id="CHEBI:44841"/>
        <dbReference type="EC" id="4.1.2.25"/>
    </reaction>
</comment>
<dbReference type="GO" id="GO:0005524">
    <property type="term" value="F:ATP binding"/>
    <property type="evidence" value="ECO:0007669"/>
    <property type="project" value="UniProtKB-KW"/>
</dbReference>
<evidence type="ECO:0000256" key="7">
    <source>
        <dbReference type="ARBA" id="ARBA00022840"/>
    </source>
</evidence>
<comment type="caution">
    <text evidence="12">The sequence shown here is derived from an EMBL/GenBank/DDBJ whole genome shotgun (WGS) entry which is preliminary data.</text>
</comment>
<dbReference type="SMART" id="SM00905">
    <property type="entry name" value="FolB"/>
    <property type="match status" value="1"/>
</dbReference>
<comment type="function">
    <text evidence="9">Catalyzes the conversion of 7,8-dihydroneopterin to 6-hydroxymethyl-7,8-dihydropterin.</text>
</comment>
<keyword evidence="8 9" id="KW-0289">Folate biosynthesis</keyword>
<reference evidence="12 13" key="1">
    <citation type="submission" date="2019-08" db="EMBL/GenBank/DDBJ databases">
        <title>In-depth cultivation of the pig gut microbiome towards novel bacterial diversity and tailored functional studies.</title>
        <authorList>
            <person name="Wylensek D."/>
            <person name="Hitch T.C.A."/>
            <person name="Clavel T."/>
        </authorList>
    </citation>
    <scope>NUCLEOTIDE SEQUENCE [LARGE SCALE GENOMIC DNA]</scope>
    <source>
        <strain evidence="12 13">RF-GAM-744-WT-7</strain>
    </source>
</reference>
<feature type="region of interest" description="Disordered" evidence="10">
    <location>
        <begin position="394"/>
        <end position="430"/>
    </location>
</feature>
<dbReference type="EMBL" id="VUMY01000007">
    <property type="protein sequence ID" value="MST49649.1"/>
    <property type="molecule type" value="Genomic_DNA"/>
</dbReference>
<comment type="pathway">
    <text evidence="2">Cofactor biosynthesis; tetrahydrofolate biosynthesis; 2-amino-4-hydroxy-6-hydroxymethyl-7,8-dihydropteridine diphosphate from 7,8-dihydroneopterin triphosphate: step 4/4.</text>
</comment>
<evidence type="ECO:0000256" key="10">
    <source>
        <dbReference type="SAM" id="MobiDB-lite"/>
    </source>
</evidence>
<dbReference type="RefSeq" id="WP_338106832.1">
    <property type="nucleotide sequence ID" value="NZ_VUMY01000007.1"/>
</dbReference>
<dbReference type="NCBIfam" id="TIGR00526">
    <property type="entry name" value="folB_dom"/>
    <property type="match status" value="1"/>
</dbReference>
<evidence type="ECO:0000259" key="11">
    <source>
        <dbReference type="PROSITE" id="PS00794"/>
    </source>
</evidence>
<dbReference type="InterPro" id="IPR035907">
    <property type="entry name" value="Hppk_sf"/>
</dbReference>
<evidence type="ECO:0000256" key="6">
    <source>
        <dbReference type="ARBA" id="ARBA00022777"/>
    </source>
</evidence>
<feature type="domain" description="7,8-dihydro-6-hydroxymethylpterin-pyrophosphokinase" evidence="11">
    <location>
        <begin position="241"/>
        <end position="252"/>
    </location>
</feature>
<dbReference type="AlphaFoldDB" id="A0A7K0K2J9"/>
<evidence type="ECO:0000313" key="13">
    <source>
        <dbReference type="Proteomes" id="UP000442535"/>
    </source>
</evidence>
<gene>
    <name evidence="12" type="primary">folK</name>
    <name evidence="12" type="ORF">FYJ63_05285</name>
</gene>
<dbReference type="InterPro" id="IPR006157">
    <property type="entry name" value="FolB_dom"/>
</dbReference>
<evidence type="ECO:0000256" key="2">
    <source>
        <dbReference type="ARBA" id="ARBA00005051"/>
    </source>
</evidence>
<dbReference type="InterPro" id="IPR006156">
    <property type="entry name" value="Dihydroneopterin_aldolase"/>
</dbReference>
<evidence type="ECO:0000256" key="4">
    <source>
        <dbReference type="ARBA" id="ARBA00022679"/>
    </source>
</evidence>
<comment type="catalytic activity">
    <reaction evidence="1">
        <text>6-hydroxymethyl-7,8-dihydropterin + ATP = (7,8-dihydropterin-6-yl)methyl diphosphate + AMP + H(+)</text>
        <dbReference type="Rhea" id="RHEA:11412"/>
        <dbReference type="ChEBI" id="CHEBI:15378"/>
        <dbReference type="ChEBI" id="CHEBI:30616"/>
        <dbReference type="ChEBI" id="CHEBI:44841"/>
        <dbReference type="ChEBI" id="CHEBI:72950"/>
        <dbReference type="ChEBI" id="CHEBI:456215"/>
        <dbReference type="EC" id="2.7.6.3"/>
    </reaction>
</comment>
<keyword evidence="13" id="KW-1185">Reference proteome</keyword>
<proteinExistence type="inferred from homology"/>
<dbReference type="NCBIfam" id="TIGR01498">
    <property type="entry name" value="folK"/>
    <property type="match status" value="1"/>
</dbReference>
<dbReference type="PANTHER" id="PTHR43071">
    <property type="entry name" value="2-AMINO-4-HYDROXY-6-HYDROXYMETHYLDIHYDROPTERIDINE PYROPHOSPHOKINASE"/>
    <property type="match status" value="1"/>
</dbReference>
<dbReference type="PANTHER" id="PTHR43071:SF1">
    <property type="entry name" value="2-AMINO-4-HYDROXY-6-HYDROXYMETHYLDIHYDROPTERIDINE PYROPHOSPHOKINASE"/>
    <property type="match status" value="1"/>
</dbReference>
<dbReference type="Pfam" id="PF01288">
    <property type="entry name" value="HPPK"/>
    <property type="match status" value="1"/>
</dbReference>
<dbReference type="GO" id="GO:0004150">
    <property type="term" value="F:dihydroneopterin aldolase activity"/>
    <property type="evidence" value="ECO:0007669"/>
    <property type="project" value="UniProtKB-UniRule"/>
</dbReference>
<dbReference type="Gene3D" id="3.30.1130.10">
    <property type="match status" value="1"/>
</dbReference>
<dbReference type="Gene3D" id="3.30.70.560">
    <property type="entry name" value="7,8-Dihydro-6-hydroxymethylpterin-pyrophosphokinase HPPK"/>
    <property type="match status" value="1"/>
</dbReference>
<keyword evidence="4 12" id="KW-0808">Transferase</keyword>
<feature type="compositionally biased region" description="Basic residues" evidence="10">
    <location>
        <begin position="420"/>
        <end position="430"/>
    </location>
</feature>
<comment type="pathway">
    <text evidence="9">Cofactor biosynthesis; tetrahydrofolate biosynthesis; 2-amino-4-hydroxy-6-hydroxymethyl-7,8-dihydropteridine diphosphate from 7,8-dihydroneopterin triphosphate: step 3/4.</text>
</comment>
<dbReference type="SUPFAM" id="SSF55083">
    <property type="entry name" value="6-hydroxymethyl-7,8-dihydropterin pyrophosphokinase, HPPK"/>
    <property type="match status" value="1"/>
</dbReference>